<accession>A0A418X586</accession>
<keyword evidence="3 7" id="KW-0808">Transferase</keyword>
<sequence>MDAARTEKEKMLLGELYLANDAELSAERRKAKAWCHQYNQHGIERDAAALQALFGQVTDAYLEPPFHCDYGYNIQLGKNVYANHNLVILDCARVVIGDNVYIGPNVVISTAGHPIDPLVRTSGVEFAKPIVIGDNVWLGANVVLLPGVEIAANVTVGAGSVVTRSIPADCVAAGNPCRILRRLA</sequence>
<dbReference type="Pfam" id="PF00132">
    <property type="entry name" value="Hexapep"/>
    <property type="match status" value="1"/>
</dbReference>
<name>A0A418X586_9BURK</name>
<evidence type="ECO:0000256" key="7">
    <source>
        <dbReference type="RuleBase" id="RU367021"/>
    </source>
</evidence>
<protein>
    <recommendedName>
        <fullName evidence="7">Acetyltransferase</fullName>
        <ecNumber evidence="7">2.3.1.-</ecNumber>
    </recommendedName>
</protein>
<dbReference type="PANTHER" id="PTHR43017">
    <property type="entry name" value="GALACTOSIDE O-ACETYLTRANSFERASE"/>
    <property type="match status" value="1"/>
</dbReference>
<gene>
    <name evidence="9" type="ORF">D3870_18030</name>
</gene>
<dbReference type="EC" id="2.3.1.-" evidence="7"/>
<evidence type="ECO:0000313" key="10">
    <source>
        <dbReference type="Proteomes" id="UP000285190"/>
    </source>
</evidence>
<dbReference type="OrthoDB" id="8612290at2"/>
<dbReference type="SMART" id="SM01266">
    <property type="entry name" value="Mac"/>
    <property type="match status" value="1"/>
</dbReference>
<dbReference type="Gene3D" id="2.160.10.10">
    <property type="entry name" value="Hexapeptide repeat proteins"/>
    <property type="match status" value="1"/>
</dbReference>
<reference evidence="9 10" key="1">
    <citation type="submission" date="2018-09" db="EMBL/GenBank/DDBJ databases">
        <authorList>
            <person name="Zhu H."/>
        </authorList>
    </citation>
    <scope>NUCLEOTIDE SEQUENCE [LARGE SCALE GENOMIC DNA]</scope>
    <source>
        <strain evidence="9 10">K2R10-39</strain>
    </source>
</reference>
<organism evidence="9 10">
    <name type="scientific">Noviherbaspirillum cavernae</name>
    <dbReference type="NCBI Taxonomy" id="2320862"/>
    <lineage>
        <taxon>Bacteria</taxon>
        <taxon>Pseudomonadati</taxon>
        <taxon>Pseudomonadota</taxon>
        <taxon>Betaproteobacteria</taxon>
        <taxon>Burkholderiales</taxon>
        <taxon>Oxalobacteraceae</taxon>
        <taxon>Noviherbaspirillum</taxon>
    </lineage>
</organism>
<dbReference type="InterPro" id="IPR018357">
    <property type="entry name" value="Hexapep_transf_CS"/>
</dbReference>
<comment type="caution">
    <text evidence="9">The sequence shown here is derived from an EMBL/GenBank/DDBJ whole genome shotgun (WGS) entry which is preliminary data.</text>
</comment>
<keyword evidence="10" id="KW-1185">Reference proteome</keyword>
<dbReference type="Pfam" id="PF12464">
    <property type="entry name" value="Mac"/>
    <property type="match status" value="1"/>
</dbReference>
<evidence type="ECO:0000256" key="4">
    <source>
        <dbReference type="ARBA" id="ARBA00022737"/>
    </source>
</evidence>
<evidence type="ECO:0000259" key="8">
    <source>
        <dbReference type="SMART" id="SM01266"/>
    </source>
</evidence>
<evidence type="ECO:0000256" key="1">
    <source>
        <dbReference type="ARBA" id="ARBA00007274"/>
    </source>
</evidence>
<dbReference type="RefSeq" id="WP_119741309.1">
    <property type="nucleotide sequence ID" value="NZ_QYUN01000002.1"/>
</dbReference>
<dbReference type="InterPro" id="IPR039369">
    <property type="entry name" value="LacA-like"/>
</dbReference>
<dbReference type="PROSITE" id="PS00101">
    <property type="entry name" value="HEXAPEP_TRANSFERASES"/>
    <property type="match status" value="1"/>
</dbReference>
<keyword evidence="5 7" id="KW-0012">Acyltransferase</keyword>
<keyword evidence="2" id="KW-0536">Nodulation</keyword>
<dbReference type="PANTHER" id="PTHR43017:SF1">
    <property type="entry name" value="ACETYLTRANSFERASE YJL218W-RELATED"/>
    <property type="match status" value="1"/>
</dbReference>
<dbReference type="InterPro" id="IPR001451">
    <property type="entry name" value="Hexapep"/>
</dbReference>
<evidence type="ECO:0000256" key="5">
    <source>
        <dbReference type="ARBA" id="ARBA00023315"/>
    </source>
</evidence>
<dbReference type="SUPFAM" id="SSF51161">
    <property type="entry name" value="Trimeric LpxA-like enzymes"/>
    <property type="match status" value="1"/>
</dbReference>
<dbReference type="Pfam" id="PF14602">
    <property type="entry name" value="Hexapep_2"/>
    <property type="match status" value="1"/>
</dbReference>
<comment type="similarity">
    <text evidence="1 7">Belongs to the transferase hexapeptide repeat family.</text>
</comment>
<dbReference type="InterPro" id="IPR024688">
    <property type="entry name" value="Mac_dom"/>
</dbReference>
<proteinExistence type="inferred from homology"/>
<evidence type="ECO:0000256" key="2">
    <source>
        <dbReference type="ARBA" id="ARBA00022458"/>
    </source>
</evidence>
<evidence type="ECO:0000256" key="6">
    <source>
        <dbReference type="ARBA" id="ARBA00055587"/>
    </source>
</evidence>
<dbReference type="Proteomes" id="UP000285190">
    <property type="component" value="Unassembled WGS sequence"/>
</dbReference>
<evidence type="ECO:0000313" key="9">
    <source>
        <dbReference type="EMBL" id="RJG07643.1"/>
    </source>
</evidence>
<dbReference type="GO" id="GO:0008870">
    <property type="term" value="F:galactoside O-acetyltransferase activity"/>
    <property type="evidence" value="ECO:0007669"/>
    <property type="project" value="TreeGrafter"/>
</dbReference>
<dbReference type="CDD" id="cd03357">
    <property type="entry name" value="LbH_MAT_GAT"/>
    <property type="match status" value="1"/>
</dbReference>
<dbReference type="FunFam" id="2.160.10.10:FF:000025">
    <property type="entry name" value="Hexapeptide-repeat containing-acetyltransferase"/>
    <property type="match status" value="1"/>
</dbReference>
<dbReference type="AlphaFoldDB" id="A0A418X586"/>
<dbReference type="InterPro" id="IPR011004">
    <property type="entry name" value="Trimer_LpxA-like_sf"/>
</dbReference>
<feature type="domain" description="Maltose/galactoside acetyltransferase" evidence="8">
    <location>
        <begin position="8"/>
        <end position="59"/>
    </location>
</feature>
<keyword evidence="4" id="KW-0677">Repeat</keyword>
<comment type="function">
    <text evidence="6">Acetyltransferase implicated in the O-acetylation of Nod factors.</text>
</comment>
<dbReference type="EMBL" id="QYUN01000002">
    <property type="protein sequence ID" value="RJG07643.1"/>
    <property type="molecule type" value="Genomic_DNA"/>
</dbReference>
<evidence type="ECO:0000256" key="3">
    <source>
        <dbReference type="ARBA" id="ARBA00022679"/>
    </source>
</evidence>